<evidence type="ECO:0000313" key="2">
    <source>
        <dbReference type="EMBL" id="KOF75944.1"/>
    </source>
</evidence>
<keyword evidence="1" id="KW-1133">Transmembrane helix</keyword>
<evidence type="ECO:0000256" key="1">
    <source>
        <dbReference type="SAM" id="Phobius"/>
    </source>
</evidence>
<feature type="transmembrane region" description="Helical" evidence="1">
    <location>
        <begin position="12"/>
        <end position="36"/>
    </location>
</feature>
<keyword evidence="1" id="KW-0812">Transmembrane</keyword>
<gene>
    <name evidence="2" type="ORF">OCBIM_22033984mg</name>
</gene>
<dbReference type="AlphaFoldDB" id="A0A0L8GGF9"/>
<accession>A0A0L8GGF9</accession>
<dbReference type="EMBL" id="KQ421936">
    <property type="protein sequence ID" value="KOF75944.1"/>
    <property type="molecule type" value="Genomic_DNA"/>
</dbReference>
<reference evidence="2" key="1">
    <citation type="submission" date="2015-07" db="EMBL/GenBank/DDBJ databases">
        <title>MeaNS - Measles Nucleotide Surveillance Program.</title>
        <authorList>
            <person name="Tran T."/>
            <person name="Druce J."/>
        </authorList>
    </citation>
    <scope>NUCLEOTIDE SEQUENCE</scope>
    <source>
        <strain evidence="2">UCB-OBI-ISO-001</strain>
        <tissue evidence="2">Gonad</tissue>
    </source>
</reference>
<sequence length="86" mass="9613">MVRCVFARVNASVYYYSVCCFVCTACTVCVCLYMWVCLCECVYVHSICQGGLCYCVQLPSVASSSADIKHADIKHADIKHADIKHY</sequence>
<proteinExistence type="predicted"/>
<organism evidence="2">
    <name type="scientific">Octopus bimaculoides</name>
    <name type="common">California two-spotted octopus</name>
    <dbReference type="NCBI Taxonomy" id="37653"/>
    <lineage>
        <taxon>Eukaryota</taxon>
        <taxon>Metazoa</taxon>
        <taxon>Spiralia</taxon>
        <taxon>Lophotrochozoa</taxon>
        <taxon>Mollusca</taxon>
        <taxon>Cephalopoda</taxon>
        <taxon>Coleoidea</taxon>
        <taxon>Octopodiformes</taxon>
        <taxon>Octopoda</taxon>
        <taxon>Incirrata</taxon>
        <taxon>Octopodidae</taxon>
        <taxon>Octopus</taxon>
    </lineage>
</organism>
<name>A0A0L8GGF9_OCTBM</name>
<protein>
    <submittedName>
        <fullName evidence="2">Uncharacterized protein</fullName>
    </submittedName>
</protein>
<keyword evidence="1" id="KW-0472">Membrane</keyword>